<keyword evidence="8 11" id="KW-0067">ATP-binding</keyword>
<feature type="binding site" evidence="11">
    <location>
        <position position="118"/>
    </location>
    <ligand>
        <name>ATP</name>
        <dbReference type="ChEBI" id="CHEBI:30616"/>
    </ligand>
</feature>
<comment type="subcellular location">
    <subcellularLocation>
        <location evidence="11">Cytoplasm</location>
    </subcellularLocation>
</comment>
<evidence type="ECO:0000256" key="11">
    <source>
        <dbReference type="HAMAP-Rule" id="MF_00109"/>
    </source>
</evidence>
<dbReference type="GO" id="GO:0004765">
    <property type="term" value="F:shikimate kinase activity"/>
    <property type="evidence" value="ECO:0007669"/>
    <property type="project" value="UniProtKB-UniRule"/>
</dbReference>
<dbReference type="AlphaFoldDB" id="A0A5R8QFI0"/>
<dbReference type="InterPro" id="IPR027417">
    <property type="entry name" value="P-loop_NTPase"/>
</dbReference>
<dbReference type="PRINTS" id="PR01100">
    <property type="entry name" value="SHIKIMTKNASE"/>
</dbReference>
<sequence length="170" mass="19247">MKIILIGMPGSGKTTIATEFAQQSGYAFFDTDLIIEEQLKQQTGDVLLNHGELFFRQAECHALKSIPDISDSIVASGGGIIVHPDSFQYIKDNFDLILYLDTSLEVLVERLDSDNKIRPLLNKSSLDELMEKRLSMYEDLSHASIKTDRKMKSEIVNELLRLVRRDLADE</sequence>
<proteinExistence type="inferred from homology"/>
<reference evidence="12 13" key="1">
    <citation type="submission" date="2019-05" db="EMBL/GenBank/DDBJ databases">
        <title>Culicoidintestinum kansasii gen. nov., sp. nov. from the gastrointestinal tract of the biting midge, Culicoides sonorensis.</title>
        <authorList>
            <person name="Neupane S."/>
            <person name="Ghosh A."/>
            <person name="Gunther S."/>
            <person name="Martin K."/>
            <person name="Zurek L."/>
        </authorList>
    </citation>
    <scope>NUCLEOTIDE SEQUENCE [LARGE SCALE GENOMIC DNA]</scope>
    <source>
        <strain evidence="12 13">CS-1</strain>
    </source>
</reference>
<dbReference type="GO" id="GO:0000287">
    <property type="term" value="F:magnesium ion binding"/>
    <property type="evidence" value="ECO:0007669"/>
    <property type="project" value="UniProtKB-UniRule"/>
</dbReference>
<organism evidence="12 13">
    <name type="scientific">Culicoidibacter larvae</name>
    <dbReference type="NCBI Taxonomy" id="2579976"/>
    <lineage>
        <taxon>Bacteria</taxon>
        <taxon>Bacillati</taxon>
        <taxon>Bacillota</taxon>
        <taxon>Culicoidibacteria</taxon>
        <taxon>Culicoidibacterales</taxon>
        <taxon>Culicoidibacteraceae</taxon>
        <taxon>Culicoidibacter</taxon>
    </lineage>
</organism>
<dbReference type="HAMAP" id="MF_00109">
    <property type="entry name" value="Shikimate_kinase"/>
    <property type="match status" value="1"/>
</dbReference>
<feature type="binding site" evidence="11">
    <location>
        <position position="32"/>
    </location>
    <ligand>
        <name>substrate</name>
    </ligand>
</feature>
<dbReference type="FunCoup" id="A0A5R8QFI0">
    <property type="interactions" value="303"/>
</dbReference>
<keyword evidence="11" id="KW-0963">Cytoplasm</keyword>
<keyword evidence="7 11" id="KW-0418">Kinase</keyword>
<evidence type="ECO:0000256" key="10">
    <source>
        <dbReference type="ARBA" id="ARBA00048567"/>
    </source>
</evidence>
<evidence type="ECO:0000256" key="4">
    <source>
        <dbReference type="ARBA" id="ARBA00022605"/>
    </source>
</evidence>
<comment type="catalytic activity">
    <reaction evidence="10 11">
        <text>shikimate + ATP = 3-phosphoshikimate + ADP + H(+)</text>
        <dbReference type="Rhea" id="RHEA:13121"/>
        <dbReference type="ChEBI" id="CHEBI:15378"/>
        <dbReference type="ChEBI" id="CHEBI:30616"/>
        <dbReference type="ChEBI" id="CHEBI:36208"/>
        <dbReference type="ChEBI" id="CHEBI:145989"/>
        <dbReference type="ChEBI" id="CHEBI:456216"/>
        <dbReference type="EC" id="2.7.1.71"/>
    </reaction>
</comment>
<evidence type="ECO:0000256" key="8">
    <source>
        <dbReference type="ARBA" id="ARBA00022840"/>
    </source>
</evidence>
<feature type="binding site" evidence="11">
    <location>
        <position position="78"/>
    </location>
    <ligand>
        <name>substrate</name>
    </ligand>
</feature>
<evidence type="ECO:0000256" key="1">
    <source>
        <dbReference type="ARBA" id="ARBA00004842"/>
    </source>
</evidence>
<evidence type="ECO:0000256" key="5">
    <source>
        <dbReference type="ARBA" id="ARBA00022679"/>
    </source>
</evidence>
<dbReference type="GO" id="GO:0009423">
    <property type="term" value="P:chorismate biosynthetic process"/>
    <property type="evidence" value="ECO:0007669"/>
    <property type="project" value="UniProtKB-UniRule"/>
</dbReference>
<dbReference type="RefSeq" id="WP_138190148.1">
    <property type="nucleotide sequence ID" value="NZ_VBWP01000002.1"/>
</dbReference>
<feature type="binding site" evidence="11">
    <location>
        <position position="56"/>
    </location>
    <ligand>
        <name>substrate</name>
    </ligand>
</feature>
<comment type="similarity">
    <text evidence="2 11">Belongs to the shikimate kinase family.</text>
</comment>
<dbReference type="InterPro" id="IPR000623">
    <property type="entry name" value="Shikimate_kinase/TSH1"/>
</dbReference>
<dbReference type="InParanoid" id="A0A5R8QFI0"/>
<dbReference type="GO" id="GO:0005829">
    <property type="term" value="C:cytosol"/>
    <property type="evidence" value="ECO:0007669"/>
    <property type="project" value="TreeGrafter"/>
</dbReference>
<dbReference type="UniPathway" id="UPA00053">
    <property type="reaction ID" value="UER00088"/>
</dbReference>
<dbReference type="PROSITE" id="PS01128">
    <property type="entry name" value="SHIKIMATE_KINASE"/>
    <property type="match status" value="1"/>
</dbReference>
<name>A0A5R8QFI0_9FIRM</name>
<dbReference type="InterPro" id="IPR023000">
    <property type="entry name" value="Shikimate_kinase_CS"/>
</dbReference>
<dbReference type="Gene3D" id="3.40.50.300">
    <property type="entry name" value="P-loop containing nucleotide triphosphate hydrolases"/>
    <property type="match status" value="1"/>
</dbReference>
<evidence type="ECO:0000256" key="7">
    <source>
        <dbReference type="ARBA" id="ARBA00022777"/>
    </source>
</evidence>
<dbReference type="EC" id="2.7.1.71" evidence="3 11"/>
<keyword evidence="9 11" id="KW-0057">Aromatic amino acid biosynthesis</keyword>
<dbReference type="SUPFAM" id="SSF52540">
    <property type="entry name" value="P-loop containing nucleoside triphosphate hydrolases"/>
    <property type="match status" value="1"/>
</dbReference>
<evidence type="ECO:0000256" key="3">
    <source>
        <dbReference type="ARBA" id="ARBA00012154"/>
    </source>
</evidence>
<evidence type="ECO:0000313" key="13">
    <source>
        <dbReference type="Proteomes" id="UP000306912"/>
    </source>
</evidence>
<dbReference type="PANTHER" id="PTHR21087:SF16">
    <property type="entry name" value="SHIKIMATE KINASE 1, CHLOROPLASTIC"/>
    <property type="match status" value="1"/>
</dbReference>
<feature type="binding site" evidence="11">
    <location>
        <position position="133"/>
    </location>
    <ligand>
        <name>substrate</name>
    </ligand>
</feature>
<comment type="cofactor">
    <cofactor evidence="11">
        <name>Mg(2+)</name>
        <dbReference type="ChEBI" id="CHEBI:18420"/>
    </cofactor>
    <text evidence="11">Binds 1 Mg(2+) ion per subunit.</text>
</comment>
<dbReference type="EMBL" id="VBWP01000002">
    <property type="protein sequence ID" value="TLG76510.1"/>
    <property type="molecule type" value="Genomic_DNA"/>
</dbReference>
<feature type="binding site" evidence="11">
    <location>
        <position position="14"/>
    </location>
    <ligand>
        <name>Mg(2+)</name>
        <dbReference type="ChEBI" id="CHEBI:18420"/>
    </ligand>
</feature>
<dbReference type="OrthoDB" id="9800332at2"/>
<evidence type="ECO:0000313" key="12">
    <source>
        <dbReference type="EMBL" id="TLG76510.1"/>
    </source>
</evidence>
<evidence type="ECO:0000256" key="2">
    <source>
        <dbReference type="ARBA" id="ARBA00006997"/>
    </source>
</evidence>
<keyword evidence="13" id="KW-1185">Reference proteome</keyword>
<dbReference type="GO" id="GO:0009073">
    <property type="term" value="P:aromatic amino acid family biosynthetic process"/>
    <property type="evidence" value="ECO:0007669"/>
    <property type="project" value="UniProtKB-KW"/>
</dbReference>
<gene>
    <name evidence="11" type="primary">aroK</name>
    <name evidence="12" type="ORF">FEZ08_02535</name>
</gene>
<keyword evidence="11" id="KW-0479">Metal-binding</keyword>
<protein>
    <recommendedName>
        <fullName evidence="3 11">Shikimate kinase</fullName>
        <shortName evidence="11">SK</shortName>
        <ecNumber evidence="3 11">2.7.1.71</ecNumber>
    </recommendedName>
</protein>
<keyword evidence="4 11" id="KW-0028">Amino-acid biosynthesis</keyword>
<keyword evidence="6 11" id="KW-0547">Nucleotide-binding</keyword>
<evidence type="ECO:0000256" key="9">
    <source>
        <dbReference type="ARBA" id="ARBA00023141"/>
    </source>
</evidence>
<comment type="caution">
    <text evidence="11">Lacks conserved residue(s) required for the propagation of feature annotation.</text>
</comment>
<accession>A0A5R8QFI0</accession>
<dbReference type="GO" id="GO:0005524">
    <property type="term" value="F:ATP binding"/>
    <property type="evidence" value="ECO:0007669"/>
    <property type="project" value="UniProtKB-UniRule"/>
</dbReference>
<evidence type="ECO:0000256" key="6">
    <source>
        <dbReference type="ARBA" id="ARBA00022741"/>
    </source>
</evidence>
<comment type="pathway">
    <text evidence="1 11">Metabolic intermediate biosynthesis; chorismate biosynthesis; chorismate from D-erythrose 4-phosphate and phosphoenolpyruvate: step 5/7.</text>
</comment>
<dbReference type="PANTHER" id="PTHR21087">
    <property type="entry name" value="SHIKIMATE KINASE"/>
    <property type="match status" value="1"/>
</dbReference>
<comment type="subunit">
    <text evidence="11">Monomer.</text>
</comment>
<feature type="binding site" evidence="11">
    <location>
        <begin position="10"/>
        <end position="15"/>
    </location>
    <ligand>
        <name>ATP</name>
        <dbReference type="ChEBI" id="CHEBI:30616"/>
    </ligand>
</feature>
<keyword evidence="11" id="KW-0460">Magnesium</keyword>
<dbReference type="Pfam" id="PF01202">
    <property type="entry name" value="SKI"/>
    <property type="match status" value="1"/>
</dbReference>
<keyword evidence="5 11" id="KW-0808">Transferase</keyword>
<dbReference type="CDD" id="cd00464">
    <property type="entry name" value="SK"/>
    <property type="match status" value="1"/>
</dbReference>
<comment type="function">
    <text evidence="11">Catalyzes the specific phosphorylation of the 3-hydroxyl group of shikimic acid using ATP as a cosubstrate.</text>
</comment>
<dbReference type="InterPro" id="IPR031322">
    <property type="entry name" value="Shikimate/glucono_kinase"/>
</dbReference>
<dbReference type="Proteomes" id="UP000306912">
    <property type="component" value="Unassembled WGS sequence"/>
</dbReference>
<dbReference type="GO" id="GO:0008652">
    <property type="term" value="P:amino acid biosynthetic process"/>
    <property type="evidence" value="ECO:0007669"/>
    <property type="project" value="UniProtKB-KW"/>
</dbReference>
<comment type="caution">
    <text evidence="12">The sequence shown here is derived from an EMBL/GenBank/DDBJ whole genome shotgun (WGS) entry which is preliminary data.</text>
</comment>